<name>A0AAV0B3X2_PHAPC</name>
<evidence type="ECO:0000313" key="2">
    <source>
        <dbReference type="Proteomes" id="UP001153365"/>
    </source>
</evidence>
<dbReference type="Proteomes" id="UP001153365">
    <property type="component" value="Unassembled WGS sequence"/>
</dbReference>
<proteinExistence type="predicted"/>
<protein>
    <submittedName>
        <fullName evidence="1">Expressed protein</fullName>
    </submittedName>
</protein>
<evidence type="ECO:0000313" key="1">
    <source>
        <dbReference type="EMBL" id="CAH7681094.1"/>
    </source>
</evidence>
<dbReference type="AlphaFoldDB" id="A0AAV0B3X2"/>
<sequence>MNLFRNRDSFLRGIKAKTRDKVLINRNSFRQPLLSDDVIEEEIDEQGTVDFQIRSSSNTHPTINHRQIQINITKPSQIARPIPTDWQTSLGPKKSVLRTPTQVNTGFRRSITMKTKQISDRNENFQTTGAPSCGSLPISLGGRSEIVRKIVVSSPVLKRAASRHM</sequence>
<comment type="caution">
    <text evidence="1">The sequence shown here is derived from an EMBL/GenBank/DDBJ whole genome shotgun (WGS) entry which is preliminary data.</text>
</comment>
<dbReference type="EMBL" id="CALTRL010003397">
    <property type="protein sequence ID" value="CAH7681094.1"/>
    <property type="molecule type" value="Genomic_DNA"/>
</dbReference>
<keyword evidence="2" id="KW-1185">Reference proteome</keyword>
<reference evidence="1" key="1">
    <citation type="submission" date="2022-06" db="EMBL/GenBank/DDBJ databases">
        <authorList>
            <consortium name="SYNGENTA / RWTH Aachen University"/>
        </authorList>
    </citation>
    <scope>NUCLEOTIDE SEQUENCE</scope>
</reference>
<accession>A0AAV0B3X2</accession>
<organism evidence="1 2">
    <name type="scientific">Phakopsora pachyrhizi</name>
    <name type="common">Asian soybean rust disease fungus</name>
    <dbReference type="NCBI Taxonomy" id="170000"/>
    <lineage>
        <taxon>Eukaryota</taxon>
        <taxon>Fungi</taxon>
        <taxon>Dikarya</taxon>
        <taxon>Basidiomycota</taxon>
        <taxon>Pucciniomycotina</taxon>
        <taxon>Pucciniomycetes</taxon>
        <taxon>Pucciniales</taxon>
        <taxon>Phakopsoraceae</taxon>
        <taxon>Phakopsora</taxon>
    </lineage>
</organism>
<gene>
    <name evidence="1" type="ORF">PPACK8108_LOCUS13642</name>
</gene>